<keyword evidence="2" id="KW-1185">Reference proteome</keyword>
<sequence>MDIYVSFGARNGEIRLESLLVMPLSGACEVVCAIKDTVVWLIVEFRIGCGFQGFIILLGRIVSWNFFNVPEPGQWQAGKACPEKAKPDVGGSLINCWDGFNHSWKINLLEREATM</sequence>
<protein>
    <submittedName>
        <fullName evidence="1">Uncharacterized protein</fullName>
    </submittedName>
</protein>
<dbReference type="EMBL" id="JAFNEN010000471">
    <property type="protein sequence ID" value="KAG8182276.1"/>
    <property type="molecule type" value="Genomic_DNA"/>
</dbReference>
<name>A0AAV6UF39_9ARAC</name>
<reference evidence="1 2" key="1">
    <citation type="journal article" date="2022" name="Nat. Ecol. Evol.">
        <title>A masculinizing supergene underlies an exaggerated male reproductive morph in a spider.</title>
        <authorList>
            <person name="Hendrickx F."/>
            <person name="De Corte Z."/>
            <person name="Sonet G."/>
            <person name="Van Belleghem S.M."/>
            <person name="Kostlbacher S."/>
            <person name="Vangestel C."/>
        </authorList>
    </citation>
    <scope>NUCLEOTIDE SEQUENCE [LARGE SCALE GENOMIC DNA]</scope>
    <source>
        <strain evidence="1">W744_W776</strain>
    </source>
</reference>
<dbReference type="Proteomes" id="UP000827092">
    <property type="component" value="Unassembled WGS sequence"/>
</dbReference>
<evidence type="ECO:0000313" key="2">
    <source>
        <dbReference type="Proteomes" id="UP000827092"/>
    </source>
</evidence>
<organism evidence="1 2">
    <name type="scientific">Oedothorax gibbosus</name>
    <dbReference type="NCBI Taxonomy" id="931172"/>
    <lineage>
        <taxon>Eukaryota</taxon>
        <taxon>Metazoa</taxon>
        <taxon>Ecdysozoa</taxon>
        <taxon>Arthropoda</taxon>
        <taxon>Chelicerata</taxon>
        <taxon>Arachnida</taxon>
        <taxon>Araneae</taxon>
        <taxon>Araneomorphae</taxon>
        <taxon>Entelegynae</taxon>
        <taxon>Araneoidea</taxon>
        <taxon>Linyphiidae</taxon>
        <taxon>Erigoninae</taxon>
        <taxon>Oedothorax</taxon>
    </lineage>
</organism>
<evidence type="ECO:0000313" key="1">
    <source>
        <dbReference type="EMBL" id="KAG8182276.1"/>
    </source>
</evidence>
<dbReference type="AlphaFoldDB" id="A0AAV6UF39"/>
<gene>
    <name evidence="1" type="ORF">JTE90_029348</name>
</gene>
<comment type="caution">
    <text evidence="1">The sequence shown here is derived from an EMBL/GenBank/DDBJ whole genome shotgun (WGS) entry which is preliminary data.</text>
</comment>
<accession>A0AAV6UF39</accession>
<proteinExistence type="predicted"/>